<keyword evidence="2" id="KW-1185">Reference proteome</keyword>
<evidence type="ECO:0000313" key="2">
    <source>
        <dbReference type="Proteomes" id="UP000654918"/>
    </source>
</evidence>
<reference evidence="1" key="1">
    <citation type="journal article" date="2020" name="Phytopathology">
        <title>Genome Sequence Resources of Colletotrichum truncatum, C. plurivorum, C. musicola, and C. sojae: Four Species Pathogenic to Soybean (Glycine max).</title>
        <authorList>
            <person name="Rogerio F."/>
            <person name="Boufleur T.R."/>
            <person name="Ciampi-Guillardi M."/>
            <person name="Sukno S.A."/>
            <person name="Thon M.R."/>
            <person name="Massola Junior N.S."/>
            <person name="Baroncelli R."/>
        </authorList>
    </citation>
    <scope>NUCLEOTIDE SEQUENCE</scope>
    <source>
        <strain evidence="1">LFN00145</strain>
    </source>
</reference>
<gene>
    <name evidence="1" type="ORF">CPLU01_14721</name>
</gene>
<dbReference type="EMBL" id="WIGO01000413">
    <property type="protein sequence ID" value="KAF6813166.1"/>
    <property type="molecule type" value="Genomic_DNA"/>
</dbReference>
<name>A0A8H6MYS0_9PEZI</name>
<dbReference type="Proteomes" id="UP000654918">
    <property type="component" value="Unassembled WGS sequence"/>
</dbReference>
<proteinExistence type="predicted"/>
<accession>A0A8H6MYS0</accession>
<comment type="caution">
    <text evidence="1">The sequence shown here is derived from an EMBL/GenBank/DDBJ whole genome shotgun (WGS) entry which is preliminary data.</text>
</comment>
<protein>
    <submittedName>
        <fullName evidence="1">Uncharacterized protein</fullName>
    </submittedName>
</protein>
<sequence length="265" mass="28700">MISTSGAVPYSEETNIKTSRKSLIPRPFANGELGRDVGDRADAAALNLLIKVVHGCKDGLVTVAVITPGTPSITRLKLHKLHITQYLAEELTRMADPFSIVSGAVGLVSGRIQNCVGVRKYLNAIKDRHKELAAAWDAARALAAVLENLNGVIGRLRDERPVEAALLLQCREGAQGPLLELRDVVARLEGFPKDGIPSLQSVAGSSLSTATNGSGDIMRKTKNTGRSMIYRIHQEDVKDLRVALQQLVTTRWTWSPTRPRLDPGG</sequence>
<organism evidence="1 2">
    <name type="scientific">Colletotrichum plurivorum</name>
    <dbReference type="NCBI Taxonomy" id="2175906"/>
    <lineage>
        <taxon>Eukaryota</taxon>
        <taxon>Fungi</taxon>
        <taxon>Dikarya</taxon>
        <taxon>Ascomycota</taxon>
        <taxon>Pezizomycotina</taxon>
        <taxon>Sordariomycetes</taxon>
        <taxon>Hypocreomycetidae</taxon>
        <taxon>Glomerellales</taxon>
        <taxon>Glomerellaceae</taxon>
        <taxon>Colletotrichum</taxon>
        <taxon>Colletotrichum orchidearum species complex</taxon>
    </lineage>
</organism>
<dbReference type="AlphaFoldDB" id="A0A8H6MYS0"/>
<evidence type="ECO:0000313" key="1">
    <source>
        <dbReference type="EMBL" id="KAF6813166.1"/>
    </source>
</evidence>